<dbReference type="GO" id="GO:0000049">
    <property type="term" value="F:tRNA binding"/>
    <property type="evidence" value="ECO:0007669"/>
    <property type="project" value="UniProtKB-UniRule"/>
</dbReference>
<keyword evidence="3 14" id="KW-0004">4Fe-4S</keyword>
<dbReference type="SFLD" id="SFLDS00029">
    <property type="entry name" value="Radical_SAM"/>
    <property type="match status" value="1"/>
</dbReference>
<dbReference type="Proteomes" id="UP000254040">
    <property type="component" value="Unassembled WGS sequence"/>
</dbReference>
<organism evidence="17 19">
    <name type="scientific">Legionella moravica</name>
    <dbReference type="NCBI Taxonomy" id="39962"/>
    <lineage>
        <taxon>Bacteria</taxon>
        <taxon>Pseudomonadati</taxon>
        <taxon>Pseudomonadota</taxon>
        <taxon>Gammaproteobacteria</taxon>
        <taxon>Legionellales</taxon>
        <taxon>Legionellaceae</taxon>
        <taxon>Legionella</taxon>
    </lineage>
</organism>
<proteinExistence type="inferred from homology"/>
<keyword evidence="5 14" id="KW-0698">rRNA processing</keyword>
<dbReference type="OrthoDB" id="9793973at2"/>
<dbReference type="HAMAP" id="MF_01849">
    <property type="entry name" value="RNA_methyltr_RlmN"/>
    <property type="match status" value="1"/>
</dbReference>
<comment type="similarity">
    <text evidence="2 14">Belongs to the radical SAM superfamily. RlmN family.</text>
</comment>
<dbReference type="GO" id="GO:0005737">
    <property type="term" value="C:cytoplasm"/>
    <property type="evidence" value="ECO:0007669"/>
    <property type="project" value="UniProtKB-SubCell"/>
</dbReference>
<keyword evidence="12 14" id="KW-0411">Iron-sulfur</keyword>
<dbReference type="PANTHER" id="PTHR30544">
    <property type="entry name" value="23S RRNA METHYLTRANSFERASE"/>
    <property type="match status" value="1"/>
</dbReference>
<dbReference type="Pfam" id="PF21016">
    <property type="entry name" value="RlmN_N"/>
    <property type="match status" value="1"/>
</dbReference>
<evidence type="ECO:0000313" key="19">
    <source>
        <dbReference type="Proteomes" id="UP000254040"/>
    </source>
</evidence>
<comment type="cofactor">
    <cofactor evidence="14">
        <name>[4Fe-4S] cluster</name>
        <dbReference type="ChEBI" id="CHEBI:49883"/>
    </cofactor>
    <text evidence="14">Binds 1 [4Fe-4S] cluster. The cluster is coordinated with 3 cysteines and an exchangeable S-adenosyl-L-methionine.</text>
</comment>
<dbReference type="Gene3D" id="1.10.150.530">
    <property type="match status" value="1"/>
</dbReference>
<feature type="binding site" evidence="14">
    <location>
        <position position="299"/>
    </location>
    <ligand>
        <name>S-adenosyl-L-methionine</name>
        <dbReference type="ChEBI" id="CHEBI:59789"/>
    </ligand>
</feature>
<evidence type="ECO:0000256" key="14">
    <source>
        <dbReference type="HAMAP-Rule" id="MF_01849"/>
    </source>
</evidence>
<feature type="domain" description="Radical SAM core" evidence="15">
    <location>
        <begin position="100"/>
        <end position="339"/>
    </location>
</feature>
<comment type="function">
    <text evidence="14">Specifically methylates position 2 of adenine 2503 in 23S rRNA and position 2 of adenine 37 in tRNAs. m2A2503 modification seems to play a crucial role in the proofreading step occurring at the peptidyl transferase center and thus would serve to optimize ribosomal fidelity.</text>
</comment>
<dbReference type="SFLD" id="SFLDF00275">
    <property type="entry name" value="adenosine_C2_methyltransferase"/>
    <property type="match status" value="1"/>
</dbReference>
<dbReference type="GO" id="GO:0030488">
    <property type="term" value="P:tRNA methylation"/>
    <property type="evidence" value="ECO:0007669"/>
    <property type="project" value="UniProtKB-UniRule"/>
</dbReference>
<evidence type="ECO:0000256" key="1">
    <source>
        <dbReference type="ARBA" id="ARBA00004496"/>
    </source>
</evidence>
<feature type="binding site" evidence="14">
    <location>
        <position position="121"/>
    </location>
    <ligand>
        <name>[4Fe-4S] cluster</name>
        <dbReference type="ChEBI" id="CHEBI:49883"/>
        <note>4Fe-4S-S-AdoMet</note>
    </ligand>
</feature>
<reference evidence="17 19" key="2">
    <citation type="submission" date="2018-06" db="EMBL/GenBank/DDBJ databases">
        <authorList>
            <consortium name="Pathogen Informatics"/>
            <person name="Doyle S."/>
        </authorList>
    </citation>
    <scope>NUCLEOTIDE SEQUENCE [LARGE SCALE GENOMIC DNA]</scope>
    <source>
        <strain evidence="17 19">NCTC12239</strain>
    </source>
</reference>
<evidence type="ECO:0000313" key="18">
    <source>
        <dbReference type="Proteomes" id="UP000054985"/>
    </source>
</evidence>
<feature type="binding site" evidence="14">
    <location>
        <position position="200"/>
    </location>
    <ligand>
        <name>S-adenosyl-L-methionine</name>
        <dbReference type="ChEBI" id="CHEBI:59789"/>
    </ligand>
</feature>
<dbReference type="FunFam" id="1.10.150.530:FF:000003">
    <property type="entry name" value="Dual-specificity RNA methyltransferase RlmN"/>
    <property type="match status" value="1"/>
</dbReference>
<evidence type="ECO:0000256" key="13">
    <source>
        <dbReference type="ARBA" id="ARBA00023157"/>
    </source>
</evidence>
<evidence type="ECO:0000256" key="7">
    <source>
        <dbReference type="ARBA" id="ARBA00022679"/>
    </source>
</evidence>
<evidence type="ECO:0000256" key="5">
    <source>
        <dbReference type="ARBA" id="ARBA00022552"/>
    </source>
</evidence>
<dbReference type="GO" id="GO:0002935">
    <property type="term" value="F:tRNA (adenine(37)-C2)-methyltransferase activity"/>
    <property type="evidence" value="ECO:0007669"/>
    <property type="project" value="UniProtKB-UniRule"/>
</dbReference>
<feature type="active site" description="Proton acceptor" evidence="14">
    <location>
        <position position="94"/>
    </location>
</feature>
<keyword evidence="10 14" id="KW-0479">Metal-binding</keyword>
<dbReference type="EMBL" id="LNYN01000014">
    <property type="protein sequence ID" value="KTD35585.1"/>
    <property type="molecule type" value="Genomic_DNA"/>
</dbReference>
<comment type="subcellular location">
    <subcellularLocation>
        <location evidence="1 14">Cytoplasm</location>
    </subcellularLocation>
</comment>
<evidence type="ECO:0000256" key="10">
    <source>
        <dbReference type="ARBA" id="ARBA00022723"/>
    </source>
</evidence>
<dbReference type="FunFam" id="3.20.20.70:FF:000008">
    <property type="entry name" value="Dual-specificity RNA methyltransferase RlmN"/>
    <property type="match status" value="1"/>
</dbReference>
<evidence type="ECO:0000313" key="17">
    <source>
        <dbReference type="EMBL" id="STX62734.1"/>
    </source>
</evidence>
<dbReference type="InterPro" id="IPR048641">
    <property type="entry name" value="RlmN_N"/>
</dbReference>
<dbReference type="Gene3D" id="3.20.20.70">
    <property type="entry name" value="Aldolase class I"/>
    <property type="match status" value="1"/>
</dbReference>
<evidence type="ECO:0000256" key="3">
    <source>
        <dbReference type="ARBA" id="ARBA00022485"/>
    </source>
</evidence>
<gene>
    <name evidence="17" type="primary">yfgB</name>
    <name evidence="14" type="synonym">rlmN</name>
    <name evidence="16" type="ORF">Lmor_1032</name>
    <name evidence="17" type="ORF">NCTC12239_01673</name>
</gene>
<feature type="binding site" evidence="14">
    <location>
        <position position="114"/>
    </location>
    <ligand>
        <name>[4Fe-4S] cluster</name>
        <dbReference type="ChEBI" id="CHEBI:49883"/>
        <note>4Fe-4S-S-AdoMet</note>
    </ligand>
</feature>
<feature type="binding site" evidence="14">
    <location>
        <position position="118"/>
    </location>
    <ligand>
        <name>[4Fe-4S] cluster</name>
        <dbReference type="ChEBI" id="CHEBI:49883"/>
        <note>4Fe-4S-S-AdoMet</note>
    </ligand>
</feature>
<feature type="active site" description="S-methylcysteine intermediate" evidence="14">
    <location>
        <position position="342"/>
    </location>
</feature>
<evidence type="ECO:0000256" key="12">
    <source>
        <dbReference type="ARBA" id="ARBA00023014"/>
    </source>
</evidence>
<dbReference type="SFLD" id="SFLDG01062">
    <property type="entry name" value="methyltransferase_(Class_A)"/>
    <property type="match status" value="1"/>
</dbReference>
<keyword evidence="7 14" id="KW-0808">Transferase</keyword>
<feature type="binding site" evidence="14">
    <location>
        <begin position="222"/>
        <end position="224"/>
    </location>
    <ligand>
        <name>S-adenosyl-L-methionine</name>
        <dbReference type="ChEBI" id="CHEBI:59789"/>
    </ligand>
</feature>
<keyword evidence="9 14" id="KW-0819">tRNA processing</keyword>
<keyword evidence="4 14" id="KW-0963">Cytoplasm</keyword>
<dbReference type="SUPFAM" id="SSF102114">
    <property type="entry name" value="Radical SAM enzymes"/>
    <property type="match status" value="1"/>
</dbReference>
<dbReference type="PROSITE" id="PS51918">
    <property type="entry name" value="RADICAL_SAM"/>
    <property type="match status" value="1"/>
</dbReference>
<feature type="binding site" evidence="14">
    <location>
        <begin position="168"/>
        <end position="169"/>
    </location>
    <ligand>
        <name>S-adenosyl-L-methionine</name>
        <dbReference type="ChEBI" id="CHEBI:59789"/>
    </ligand>
</feature>
<dbReference type="PIRSF" id="PIRSF006004">
    <property type="entry name" value="CHP00048"/>
    <property type="match status" value="1"/>
</dbReference>
<dbReference type="InterPro" id="IPR058240">
    <property type="entry name" value="rSAM_sf"/>
</dbReference>
<keyword evidence="13 14" id="KW-1015">Disulfide bond</keyword>
<comment type="caution">
    <text evidence="14">Lacks conserved residue(s) required for the propagation of feature annotation.</text>
</comment>
<keyword evidence="8 14" id="KW-0949">S-adenosyl-L-methionine</keyword>
<dbReference type="NCBIfam" id="TIGR00048">
    <property type="entry name" value="rRNA_mod_RlmN"/>
    <property type="match status" value="1"/>
</dbReference>
<accession>A0A378JVX1</accession>
<evidence type="ECO:0000256" key="6">
    <source>
        <dbReference type="ARBA" id="ARBA00022603"/>
    </source>
</evidence>
<dbReference type="GO" id="GO:0070475">
    <property type="term" value="P:rRNA base methylation"/>
    <property type="evidence" value="ECO:0007669"/>
    <property type="project" value="UniProtKB-UniRule"/>
</dbReference>
<dbReference type="Proteomes" id="UP000054985">
    <property type="component" value="Unassembled WGS sequence"/>
</dbReference>
<evidence type="ECO:0000256" key="2">
    <source>
        <dbReference type="ARBA" id="ARBA00007544"/>
    </source>
</evidence>
<comment type="catalytic activity">
    <reaction evidence="14">
        <text>adenosine(37) in tRNA + 2 reduced [2Fe-2S]-[ferredoxin] + 2 S-adenosyl-L-methionine = 2-methyladenosine(37) in tRNA + 5'-deoxyadenosine + L-methionine + 2 oxidized [2Fe-2S]-[ferredoxin] + S-adenosyl-L-homocysteine</text>
        <dbReference type="Rhea" id="RHEA:43332"/>
        <dbReference type="Rhea" id="RHEA-COMP:10000"/>
        <dbReference type="Rhea" id="RHEA-COMP:10001"/>
        <dbReference type="Rhea" id="RHEA-COMP:10162"/>
        <dbReference type="Rhea" id="RHEA-COMP:10485"/>
        <dbReference type="ChEBI" id="CHEBI:17319"/>
        <dbReference type="ChEBI" id="CHEBI:33737"/>
        <dbReference type="ChEBI" id="CHEBI:33738"/>
        <dbReference type="ChEBI" id="CHEBI:57844"/>
        <dbReference type="ChEBI" id="CHEBI:57856"/>
        <dbReference type="ChEBI" id="CHEBI:59789"/>
        <dbReference type="ChEBI" id="CHEBI:74411"/>
        <dbReference type="ChEBI" id="CHEBI:74497"/>
        <dbReference type="EC" id="2.1.1.192"/>
    </reaction>
</comment>
<evidence type="ECO:0000259" key="15">
    <source>
        <dbReference type="PROSITE" id="PS51918"/>
    </source>
</evidence>
<dbReference type="InterPro" id="IPR040072">
    <property type="entry name" value="Methyltransferase_A"/>
</dbReference>
<dbReference type="EC" id="2.1.1.192" evidence="14"/>
<dbReference type="InterPro" id="IPR007197">
    <property type="entry name" value="rSAM"/>
</dbReference>
<keyword evidence="18" id="KW-1185">Reference proteome</keyword>
<dbReference type="GO" id="GO:0046872">
    <property type="term" value="F:metal ion binding"/>
    <property type="evidence" value="ECO:0007669"/>
    <property type="project" value="UniProtKB-KW"/>
</dbReference>
<dbReference type="GO" id="GO:0019843">
    <property type="term" value="F:rRNA binding"/>
    <property type="evidence" value="ECO:0007669"/>
    <property type="project" value="UniProtKB-UniRule"/>
</dbReference>
<dbReference type="GO" id="GO:0051539">
    <property type="term" value="F:4 iron, 4 sulfur cluster binding"/>
    <property type="evidence" value="ECO:0007669"/>
    <property type="project" value="UniProtKB-UniRule"/>
</dbReference>
<dbReference type="InterPro" id="IPR027492">
    <property type="entry name" value="RNA_MTrfase_RlmN"/>
</dbReference>
<dbReference type="AlphaFoldDB" id="A0A378JVX1"/>
<evidence type="ECO:0000313" key="16">
    <source>
        <dbReference type="EMBL" id="KTD35585.1"/>
    </source>
</evidence>
<reference evidence="16 18" key="1">
    <citation type="submission" date="2015-11" db="EMBL/GenBank/DDBJ databases">
        <title>Genomic analysis of 38 Legionella species identifies large and diverse effector repertoires.</title>
        <authorList>
            <person name="Burstein D."/>
            <person name="Amaro F."/>
            <person name="Zusman T."/>
            <person name="Lifshitz Z."/>
            <person name="Cohen O."/>
            <person name="Gilbert J.A."/>
            <person name="Pupko T."/>
            <person name="Shuman H.A."/>
            <person name="Segal G."/>
        </authorList>
    </citation>
    <scope>NUCLEOTIDE SEQUENCE [LARGE SCALE GENOMIC DNA]</scope>
    <source>
        <strain evidence="16 18">ATCC 43877</strain>
    </source>
</reference>
<keyword evidence="6 14" id="KW-0489">Methyltransferase</keyword>
<keyword evidence="11 14" id="KW-0408">Iron</keyword>
<protein>
    <recommendedName>
        <fullName evidence="14">Dual-specificity RNA methyltransferase RlmN</fullName>
        <ecNumber evidence="14">2.1.1.192</ecNumber>
    </recommendedName>
    <alternativeName>
        <fullName evidence="14">23S rRNA (adenine(2503)-C(2))-methyltransferase</fullName>
    </alternativeName>
    <alternativeName>
        <fullName evidence="14">23S rRNA m2A2503 methyltransferase</fullName>
    </alternativeName>
    <alternativeName>
        <fullName evidence="14">Ribosomal RNA large subunit methyltransferase N</fullName>
    </alternativeName>
    <alternativeName>
        <fullName evidence="14">tRNA (adenine(37)-C(2))-methyltransferase</fullName>
    </alternativeName>
    <alternativeName>
        <fullName evidence="14">tRNA m2A37 methyltransferase</fullName>
    </alternativeName>
</protein>
<evidence type="ECO:0000256" key="9">
    <source>
        <dbReference type="ARBA" id="ARBA00022694"/>
    </source>
</evidence>
<sequence length="379" mass="42820">MADQKVNLLDYNYQQLRELLTQWGEKPFRAQQLIQWIHQAGLTDFTQMTNIGKALMEKLSRISHIKLPEIVACQKSSDGTHKWLLKLDCGNCIETVYIPEANRGTLCVSSQVGCALNCSFCSTAKQGFNRNLSTAEIIGQVWLAARELSKAQGAHDQSITNVVMMGMGEPLLNFDNVVSAMNIMMDDFAYGLSKRRVTLSTSGVLPELERLREVSPVALAVSLHAPNDALRNELVPINKKYPLVQLMALCKRYFKDEPRRKVTFEYVMLKDVNDQPEHANQLIKLLRDVPAKVNLIPFNPFPMTQYQRSSQATIDAFRDRLIKNGINTITRKTRGDDIDAACGQLAGEVKDRTSRSQRWQKLHFIPKGTKTDEINHSAN</sequence>
<dbReference type="PANTHER" id="PTHR30544:SF5">
    <property type="entry name" value="RADICAL SAM CORE DOMAIN-CONTAINING PROTEIN"/>
    <property type="match status" value="1"/>
</dbReference>
<dbReference type="STRING" id="39962.Lmor_1032"/>
<dbReference type="InterPro" id="IPR004383">
    <property type="entry name" value="rRNA_lsu_MTrfase_RlmN/Cfr"/>
</dbReference>
<comment type="miscellaneous">
    <text evidence="14">Reaction proceeds by a ping-pong mechanism involving intermediate methylation of a conserved cysteine residue.</text>
</comment>
<evidence type="ECO:0000256" key="8">
    <source>
        <dbReference type="ARBA" id="ARBA00022691"/>
    </source>
</evidence>
<name>A0A378JVX1_9GAMM</name>
<dbReference type="GO" id="GO:0070040">
    <property type="term" value="F:rRNA (adenine(2503)-C2-)-methyltransferase activity"/>
    <property type="evidence" value="ECO:0007669"/>
    <property type="project" value="UniProtKB-UniRule"/>
</dbReference>
<evidence type="ECO:0000256" key="11">
    <source>
        <dbReference type="ARBA" id="ARBA00023004"/>
    </source>
</evidence>
<dbReference type="RefSeq" id="WP_028384678.1">
    <property type="nucleotide sequence ID" value="NZ_CAAAJG010000009.1"/>
</dbReference>
<dbReference type="Pfam" id="PF04055">
    <property type="entry name" value="Radical_SAM"/>
    <property type="match status" value="1"/>
</dbReference>
<comment type="catalytic activity">
    <reaction evidence="14">
        <text>adenosine(2503) in 23S rRNA + 2 reduced [2Fe-2S]-[ferredoxin] + 2 S-adenosyl-L-methionine = 2-methyladenosine(2503) in 23S rRNA + 5'-deoxyadenosine + L-methionine + 2 oxidized [2Fe-2S]-[ferredoxin] + S-adenosyl-L-homocysteine</text>
        <dbReference type="Rhea" id="RHEA:42916"/>
        <dbReference type="Rhea" id="RHEA-COMP:10000"/>
        <dbReference type="Rhea" id="RHEA-COMP:10001"/>
        <dbReference type="Rhea" id="RHEA-COMP:10152"/>
        <dbReference type="Rhea" id="RHEA-COMP:10282"/>
        <dbReference type="ChEBI" id="CHEBI:17319"/>
        <dbReference type="ChEBI" id="CHEBI:33737"/>
        <dbReference type="ChEBI" id="CHEBI:33738"/>
        <dbReference type="ChEBI" id="CHEBI:57844"/>
        <dbReference type="ChEBI" id="CHEBI:57856"/>
        <dbReference type="ChEBI" id="CHEBI:59789"/>
        <dbReference type="ChEBI" id="CHEBI:74411"/>
        <dbReference type="ChEBI" id="CHEBI:74497"/>
        <dbReference type="EC" id="2.1.1.192"/>
    </reaction>
</comment>
<evidence type="ECO:0000256" key="4">
    <source>
        <dbReference type="ARBA" id="ARBA00022490"/>
    </source>
</evidence>
<dbReference type="EMBL" id="UGOG01000001">
    <property type="protein sequence ID" value="STX62734.1"/>
    <property type="molecule type" value="Genomic_DNA"/>
</dbReference>
<dbReference type="InterPro" id="IPR013785">
    <property type="entry name" value="Aldolase_TIM"/>
</dbReference>
<dbReference type="CDD" id="cd01335">
    <property type="entry name" value="Radical_SAM"/>
    <property type="match status" value="1"/>
</dbReference>